<comment type="caution">
    <text evidence="1">The sequence shown here is derived from an EMBL/GenBank/DDBJ whole genome shotgun (WGS) entry which is preliminary data.</text>
</comment>
<accession>A0AAE1EZQ3</accession>
<keyword evidence="2" id="KW-1185">Reference proteome</keyword>
<dbReference type="AlphaFoldDB" id="A0AAE1EZQ3"/>
<evidence type="ECO:0000313" key="2">
    <source>
        <dbReference type="Proteomes" id="UP001286313"/>
    </source>
</evidence>
<protein>
    <submittedName>
        <fullName evidence="1">Uncharacterized protein</fullName>
    </submittedName>
</protein>
<gene>
    <name evidence="1" type="ORF">Pcinc_030085</name>
</gene>
<dbReference type="Proteomes" id="UP001286313">
    <property type="component" value="Unassembled WGS sequence"/>
</dbReference>
<sequence>MDEFLWPIVVHPSTHGSLTSTLIAPYSHTPPTLCLHPYRSSHSTHIIPPPTILIPPYSHNTHIIPPPTTLIPPYSHTTPTLYLHPPPSYLLTLTQHTRYTSTHSRPFFTPFNESPSLHHQLLYCIFLPSSLPSTTSRISRLITMWVRNVSSVRRDLQHYTSHLTIYDPITPHSCSLLAYTSFCLTSCSHLYCFTLYTLLPSASLPLLLLV</sequence>
<proteinExistence type="predicted"/>
<evidence type="ECO:0000313" key="1">
    <source>
        <dbReference type="EMBL" id="KAK3864212.1"/>
    </source>
</evidence>
<organism evidence="1 2">
    <name type="scientific">Petrolisthes cinctipes</name>
    <name type="common">Flat porcelain crab</name>
    <dbReference type="NCBI Taxonomy" id="88211"/>
    <lineage>
        <taxon>Eukaryota</taxon>
        <taxon>Metazoa</taxon>
        <taxon>Ecdysozoa</taxon>
        <taxon>Arthropoda</taxon>
        <taxon>Crustacea</taxon>
        <taxon>Multicrustacea</taxon>
        <taxon>Malacostraca</taxon>
        <taxon>Eumalacostraca</taxon>
        <taxon>Eucarida</taxon>
        <taxon>Decapoda</taxon>
        <taxon>Pleocyemata</taxon>
        <taxon>Anomura</taxon>
        <taxon>Galatheoidea</taxon>
        <taxon>Porcellanidae</taxon>
        <taxon>Petrolisthes</taxon>
    </lineage>
</organism>
<name>A0AAE1EZQ3_PETCI</name>
<dbReference type="EMBL" id="JAWQEG010003843">
    <property type="protein sequence ID" value="KAK3864212.1"/>
    <property type="molecule type" value="Genomic_DNA"/>
</dbReference>
<reference evidence="1" key="1">
    <citation type="submission" date="2023-10" db="EMBL/GenBank/DDBJ databases">
        <title>Genome assemblies of two species of porcelain crab, Petrolisthes cinctipes and Petrolisthes manimaculis (Anomura: Porcellanidae).</title>
        <authorList>
            <person name="Angst P."/>
        </authorList>
    </citation>
    <scope>NUCLEOTIDE SEQUENCE</scope>
    <source>
        <strain evidence="1">PB745_01</strain>
        <tissue evidence="1">Gill</tissue>
    </source>
</reference>